<dbReference type="PANTHER" id="PTHR30251:SF4">
    <property type="entry name" value="SLR1668 PROTEIN"/>
    <property type="match status" value="1"/>
</dbReference>
<dbReference type="RefSeq" id="WP_035597709.1">
    <property type="nucleotide sequence ID" value="NZ_ARYM01000010.1"/>
</dbReference>
<dbReference type="EMBL" id="ARYM01000010">
    <property type="protein sequence ID" value="KCZ98457.1"/>
    <property type="molecule type" value="Genomic_DNA"/>
</dbReference>
<proteinExistence type="predicted"/>
<gene>
    <name evidence="2" type="ORF">HPO_09600</name>
</gene>
<reference evidence="2 3" key="1">
    <citation type="journal article" date="2014" name="Antonie Van Leeuwenhoek">
        <title>Hyphomonas beringensis sp. nov. and Hyphomonas chukchiensis sp. nov., isolated from surface seawater of the Bering Sea and Chukchi Sea.</title>
        <authorList>
            <person name="Li C."/>
            <person name="Lai Q."/>
            <person name="Li G."/>
            <person name="Dong C."/>
            <person name="Wang J."/>
            <person name="Liao Y."/>
            <person name="Shao Z."/>
        </authorList>
    </citation>
    <scope>NUCLEOTIDE SEQUENCE [LARGE SCALE GENOMIC DNA]</scope>
    <source>
        <strain evidence="2 3">PS728</strain>
    </source>
</reference>
<keyword evidence="3" id="KW-1185">Reference proteome</keyword>
<comment type="caution">
    <text evidence="2">The sequence shown here is derived from an EMBL/GenBank/DDBJ whole genome shotgun (WGS) entry which is preliminary data.</text>
</comment>
<sequence length="226" mass="24008">MRPLALLLLGAVWFLLPAHPQGLAIAPIMIDAPAQGGAASLTISSGLKQDVTVQVRIYDWSQQNGEDVLQPARGLRFAPEIFTLRPGTSQIVRMSVPDTGGAGAWRVIVDELPTPGQAPEKQASQLAIRLRYVLAMFAGAPAAPEDLQANLRQDVLALRNPGPGWLRLHDLSLQTDAGDAVSAGPGVVYLLPGAEILLPPPEEARVQTLNYSVNGQSFSAQLTSGR</sequence>
<evidence type="ECO:0000259" key="1">
    <source>
        <dbReference type="Pfam" id="PF00345"/>
    </source>
</evidence>
<name>A0A062VDS4_9PROT</name>
<dbReference type="GO" id="GO:0030288">
    <property type="term" value="C:outer membrane-bounded periplasmic space"/>
    <property type="evidence" value="ECO:0007669"/>
    <property type="project" value="InterPro"/>
</dbReference>
<dbReference type="PANTHER" id="PTHR30251">
    <property type="entry name" value="PILUS ASSEMBLY CHAPERONE"/>
    <property type="match status" value="1"/>
</dbReference>
<dbReference type="PATRIC" id="fig|1280954.3.peg.1945"/>
<dbReference type="SUPFAM" id="SSF49354">
    <property type="entry name" value="PapD-like"/>
    <property type="match status" value="1"/>
</dbReference>
<dbReference type="InterPro" id="IPR008962">
    <property type="entry name" value="PapD-like_sf"/>
</dbReference>
<dbReference type="Proteomes" id="UP000027100">
    <property type="component" value="Unassembled WGS sequence"/>
</dbReference>
<organism evidence="2 3">
    <name type="scientific">Hyphomonas polymorpha PS728</name>
    <dbReference type="NCBI Taxonomy" id="1280954"/>
    <lineage>
        <taxon>Bacteria</taxon>
        <taxon>Pseudomonadati</taxon>
        <taxon>Pseudomonadota</taxon>
        <taxon>Alphaproteobacteria</taxon>
        <taxon>Hyphomonadales</taxon>
        <taxon>Hyphomonadaceae</taxon>
        <taxon>Hyphomonas</taxon>
    </lineage>
</organism>
<dbReference type="eggNOG" id="COG3121">
    <property type="taxonomic scope" value="Bacteria"/>
</dbReference>
<protein>
    <recommendedName>
        <fullName evidence="1">Pili assembly chaperone N-terminal domain-containing protein</fullName>
    </recommendedName>
</protein>
<dbReference type="Gene3D" id="2.60.40.10">
    <property type="entry name" value="Immunoglobulins"/>
    <property type="match status" value="1"/>
</dbReference>
<dbReference type="GO" id="GO:0071555">
    <property type="term" value="P:cell wall organization"/>
    <property type="evidence" value="ECO:0007669"/>
    <property type="project" value="InterPro"/>
</dbReference>
<dbReference type="InterPro" id="IPR013783">
    <property type="entry name" value="Ig-like_fold"/>
</dbReference>
<feature type="domain" description="Pili assembly chaperone N-terminal" evidence="1">
    <location>
        <begin position="24"/>
        <end position="137"/>
    </location>
</feature>
<evidence type="ECO:0000313" key="3">
    <source>
        <dbReference type="Proteomes" id="UP000027100"/>
    </source>
</evidence>
<dbReference type="OrthoDB" id="511700at2"/>
<dbReference type="InterPro" id="IPR016147">
    <property type="entry name" value="Pili_assmbl_chaperone_N"/>
</dbReference>
<dbReference type="STRING" id="1280954.HPO_09600"/>
<accession>A0A062VDS4</accession>
<dbReference type="InterPro" id="IPR050643">
    <property type="entry name" value="Periplasmic_pilus_chap"/>
</dbReference>
<evidence type="ECO:0000313" key="2">
    <source>
        <dbReference type="EMBL" id="KCZ98457.1"/>
    </source>
</evidence>
<dbReference type="Pfam" id="PF00345">
    <property type="entry name" value="PapD_N"/>
    <property type="match status" value="1"/>
</dbReference>
<dbReference type="AlphaFoldDB" id="A0A062VDS4"/>